<dbReference type="Pfam" id="PF18912">
    <property type="entry name" value="DZR_2"/>
    <property type="match status" value="1"/>
</dbReference>
<reference evidence="4 5" key="1">
    <citation type="submission" date="2015-11" db="EMBL/GenBank/DDBJ databases">
        <authorList>
            <person name="Lin W."/>
        </authorList>
    </citation>
    <scope>NUCLEOTIDE SEQUENCE [LARGE SCALE GENOMIC DNA]</scope>
    <source>
        <strain evidence="4 5">HCH-1</strain>
    </source>
</reference>
<sequence>MSSLGRVLEGALGIFFPAWCPICAKPSDRLDTSPICGACWANMSRLPANVCQICAKPLEVEGISKCGNCYAEKPFYSTIRAYTKFSDVMKEAIHLFKFSGVRRLARPIAELFKEVEIPEADLIVPVPLTKKRLTERGFNQSLLIAKTLSDFTKIPLSYDTLLKVKETPHQTTLKGTQRINSLKNAFASTVSVKGKRIAVVDDVMTTGATLNECARALIKAGAHSVFGIVAARTVLE</sequence>
<dbReference type="RefSeq" id="WP_085052238.1">
    <property type="nucleotide sequence ID" value="NZ_LNQR01000058.1"/>
</dbReference>
<dbReference type="PANTHER" id="PTHR47505">
    <property type="entry name" value="DNA UTILIZATION PROTEIN YHGH"/>
    <property type="match status" value="1"/>
</dbReference>
<dbReference type="CDD" id="cd06223">
    <property type="entry name" value="PRTases_typeI"/>
    <property type="match status" value="1"/>
</dbReference>
<dbReference type="PANTHER" id="PTHR47505:SF1">
    <property type="entry name" value="DNA UTILIZATION PROTEIN YHGH"/>
    <property type="match status" value="1"/>
</dbReference>
<dbReference type="EMBL" id="LNQR01000058">
    <property type="protein sequence ID" value="KWT85909.1"/>
    <property type="molecule type" value="Genomic_DNA"/>
</dbReference>
<protein>
    <submittedName>
        <fullName evidence="4">Amidophosphoribosyltransferase</fullName>
    </submittedName>
</protein>
<evidence type="ECO:0000313" key="5">
    <source>
        <dbReference type="Proteomes" id="UP000060487"/>
    </source>
</evidence>
<comment type="caution">
    <text evidence="4">The sequence shown here is derived from an EMBL/GenBank/DDBJ whole genome shotgun (WGS) entry which is preliminary data.</text>
</comment>
<comment type="similarity">
    <text evidence="1">Belongs to the ComF/GntX family.</text>
</comment>
<dbReference type="Gene3D" id="3.40.50.2020">
    <property type="match status" value="1"/>
</dbReference>
<dbReference type="InterPro" id="IPR000836">
    <property type="entry name" value="PRTase_dom"/>
</dbReference>
<dbReference type="InterPro" id="IPR051910">
    <property type="entry name" value="ComF/GntX_DNA_util-trans"/>
</dbReference>
<proteinExistence type="inferred from homology"/>
<dbReference type="Proteomes" id="UP000060487">
    <property type="component" value="Unassembled WGS sequence"/>
</dbReference>
<evidence type="ECO:0000256" key="1">
    <source>
        <dbReference type="ARBA" id="ARBA00008007"/>
    </source>
</evidence>
<accession>A0ABR5SGW2</accession>
<feature type="domain" description="Phosphoribosyltransferase" evidence="2">
    <location>
        <begin position="152"/>
        <end position="225"/>
    </location>
</feature>
<organism evidence="4 5">
    <name type="scientific">Candidatus Magnetominusculus xianensis</name>
    <dbReference type="NCBI Taxonomy" id="1748249"/>
    <lineage>
        <taxon>Bacteria</taxon>
        <taxon>Pseudomonadati</taxon>
        <taxon>Nitrospirota</taxon>
        <taxon>Nitrospiria</taxon>
        <taxon>Nitrospirales</taxon>
        <taxon>Nitrospiraceae</taxon>
        <taxon>Candidatus Magnetominusculus</taxon>
    </lineage>
</organism>
<dbReference type="Pfam" id="PF00156">
    <property type="entry name" value="Pribosyltran"/>
    <property type="match status" value="1"/>
</dbReference>
<dbReference type="InterPro" id="IPR044005">
    <property type="entry name" value="DZR_2"/>
</dbReference>
<feature type="domain" description="Double zinc ribbon" evidence="3">
    <location>
        <begin position="12"/>
        <end position="69"/>
    </location>
</feature>
<dbReference type="InterPro" id="IPR029057">
    <property type="entry name" value="PRTase-like"/>
</dbReference>
<keyword evidence="5" id="KW-1185">Reference proteome</keyword>
<evidence type="ECO:0000259" key="3">
    <source>
        <dbReference type="Pfam" id="PF18912"/>
    </source>
</evidence>
<evidence type="ECO:0000313" key="4">
    <source>
        <dbReference type="EMBL" id="KWT85909.1"/>
    </source>
</evidence>
<evidence type="ECO:0000259" key="2">
    <source>
        <dbReference type="Pfam" id="PF00156"/>
    </source>
</evidence>
<gene>
    <name evidence="4" type="ORF">ASN18_1619</name>
</gene>
<name>A0ABR5SGW2_9BACT</name>
<dbReference type="SUPFAM" id="SSF53271">
    <property type="entry name" value="PRTase-like"/>
    <property type="match status" value="1"/>
</dbReference>